<proteinExistence type="predicted"/>
<dbReference type="STRING" id="1745343.A0A2J6PWS2"/>
<dbReference type="PANTHER" id="PTHR47260:SF3">
    <property type="entry name" value="THIOESTERASE FAMILY PROTEIN (AFU_ORTHOLOGUE AFUA_7G03960)"/>
    <property type="match status" value="1"/>
</dbReference>
<feature type="domain" description="Thioesterase" evidence="1">
    <location>
        <begin position="158"/>
        <end position="237"/>
    </location>
</feature>
<dbReference type="CDD" id="cd03443">
    <property type="entry name" value="PaaI_thioesterase"/>
    <property type="match status" value="1"/>
</dbReference>
<dbReference type="InterPro" id="IPR052061">
    <property type="entry name" value="PTE-AB_protein"/>
</dbReference>
<dbReference type="InterPro" id="IPR029069">
    <property type="entry name" value="HotDog_dom_sf"/>
</dbReference>
<dbReference type="Pfam" id="PF03061">
    <property type="entry name" value="4HBT"/>
    <property type="match status" value="1"/>
</dbReference>
<evidence type="ECO:0000259" key="1">
    <source>
        <dbReference type="Pfam" id="PF03061"/>
    </source>
</evidence>
<protein>
    <recommendedName>
        <fullName evidence="1">Thioesterase domain-containing protein</fullName>
    </recommendedName>
</protein>
<sequence length="255" mass="29057">MARNLFAIGHRISKLQKFQWSWRRYQSSTTSAELINEQSDFLRHFIREQKPPQSTLDYFASLPWASKILDGNAYEPVPVWSRHINEQTGENRFFAKTVNTDTTVPHILALNLKDFKTPEPTSALLKYEPAPTSLSNLAPHELLFLMALGEDLQAHPSIVHGGFQAIIFDEIMRLLILLHQHNICKPGPRDIHYTANMTVSYSAPVIAPSNVLVRARLIRREGRKWFTKGEIVNTEGQILTTAESMWITAKLVGRS</sequence>
<gene>
    <name evidence="2" type="ORF">NA56DRAFT_691169</name>
</gene>
<organism evidence="2 3">
    <name type="scientific">Hyaloscypha hepaticicola</name>
    <dbReference type="NCBI Taxonomy" id="2082293"/>
    <lineage>
        <taxon>Eukaryota</taxon>
        <taxon>Fungi</taxon>
        <taxon>Dikarya</taxon>
        <taxon>Ascomycota</taxon>
        <taxon>Pezizomycotina</taxon>
        <taxon>Leotiomycetes</taxon>
        <taxon>Helotiales</taxon>
        <taxon>Hyaloscyphaceae</taxon>
        <taxon>Hyaloscypha</taxon>
    </lineage>
</organism>
<dbReference type="PANTHER" id="PTHR47260">
    <property type="entry name" value="UPF0644 PROTEIN PB2B4.06"/>
    <property type="match status" value="1"/>
</dbReference>
<dbReference type="Gene3D" id="3.10.129.10">
    <property type="entry name" value="Hotdog Thioesterase"/>
    <property type="match status" value="1"/>
</dbReference>
<name>A0A2J6PWS2_9HELO</name>
<evidence type="ECO:0000313" key="2">
    <source>
        <dbReference type="EMBL" id="PMD18465.1"/>
    </source>
</evidence>
<reference evidence="2 3" key="1">
    <citation type="submission" date="2016-05" db="EMBL/GenBank/DDBJ databases">
        <title>A degradative enzymes factory behind the ericoid mycorrhizal symbiosis.</title>
        <authorList>
            <consortium name="DOE Joint Genome Institute"/>
            <person name="Martino E."/>
            <person name="Morin E."/>
            <person name="Grelet G."/>
            <person name="Kuo A."/>
            <person name="Kohler A."/>
            <person name="Daghino S."/>
            <person name="Barry K."/>
            <person name="Choi C."/>
            <person name="Cichocki N."/>
            <person name="Clum A."/>
            <person name="Copeland A."/>
            <person name="Hainaut M."/>
            <person name="Haridas S."/>
            <person name="Labutti K."/>
            <person name="Lindquist E."/>
            <person name="Lipzen A."/>
            <person name="Khouja H.-R."/>
            <person name="Murat C."/>
            <person name="Ohm R."/>
            <person name="Olson A."/>
            <person name="Spatafora J."/>
            <person name="Veneault-Fourrey C."/>
            <person name="Henrissat B."/>
            <person name="Grigoriev I."/>
            <person name="Martin F."/>
            <person name="Perotto S."/>
        </authorList>
    </citation>
    <scope>NUCLEOTIDE SEQUENCE [LARGE SCALE GENOMIC DNA]</scope>
    <source>
        <strain evidence="2 3">UAMH 7357</strain>
    </source>
</reference>
<dbReference type="EMBL" id="KZ613494">
    <property type="protein sequence ID" value="PMD18465.1"/>
    <property type="molecule type" value="Genomic_DNA"/>
</dbReference>
<evidence type="ECO:0000313" key="3">
    <source>
        <dbReference type="Proteomes" id="UP000235672"/>
    </source>
</evidence>
<dbReference type="Proteomes" id="UP000235672">
    <property type="component" value="Unassembled WGS sequence"/>
</dbReference>
<dbReference type="InterPro" id="IPR006683">
    <property type="entry name" value="Thioestr_dom"/>
</dbReference>
<dbReference type="AlphaFoldDB" id="A0A2J6PWS2"/>
<keyword evidence="3" id="KW-1185">Reference proteome</keyword>
<dbReference type="SUPFAM" id="SSF54637">
    <property type="entry name" value="Thioesterase/thiol ester dehydrase-isomerase"/>
    <property type="match status" value="1"/>
</dbReference>
<accession>A0A2J6PWS2</accession>
<dbReference type="OrthoDB" id="506431at2759"/>